<keyword evidence="6" id="KW-1015">Disulfide bond</keyword>
<keyword evidence="15" id="KW-1185">Reference proteome</keyword>
<dbReference type="GO" id="GO:0016668">
    <property type="term" value="F:oxidoreductase activity, acting on a sulfur group of donors, NAD(P) as acceptor"/>
    <property type="evidence" value="ECO:0007669"/>
    <property type="project" value="InterPro"/>
</dbReference>
<keyword evidence="5 10" id="KW-0560">Oxidoreductase</keyword>
<dbReference type="Pfam" id="PF02852">
    <property type="entry name" value="Pyr_redox_dim"/>
    <property type="match status" value="1"/>
</dbReference>
<dbReference type="PANTHER" id="PTHR43014:SF4">
    <property type="entry name" value="PYRIDINE NUCLEOTIDE-DISULFIDE OXIDOREDUCTASE RCLA-RELATED"/>
    <property type="match status" value="1"/>
</dbReference>
<dbReference type="Proteomes" id="UP000193355">
    <property type="component" value="Unassembled WGS sequence"/>
</dbReference>
<organism evidence="14 15">
    <name type="scientific">Dethiosulfovibrio salsuginis</name>
    <dbReference type="NCBI Taxonomy" id="561720"/>
    <lineage>
        <taxon>Bacteria</taxon>
        <taxon>Thermotogati</taxon>
        <taxon>Synergistota</taxon>
        <taxon>Synergistia</taxon>
        <taxon>Synergistales</taxon>
        <taxon>Dethiosulfovibrionaceae</taxon>
        <taxon>Dethiosulfovibrio</taxon>
    </lineage>
</organism>
<dbReference type="InterPro" id="IPR016156">
    <property type="entry name" value="FAD/NAD-linked_Rdtase_dimer_sf"/>
</dbReference>
<evidence type="ECO:0000256" key="8">
    <source>
        <dbReference type="PIRSR" id="PIRSR000350-3"/>
    </source>
</evidence>
<keyword evidence="8" id="KW-0520">NAD</keyword>
<evidence type="ECO:0000256" key="5">
    <source>
        <dbReference type="ARBA" id="ARBA00023002"/>
    </source>
</evidence>
<dbReference type="InterPro" id="IPR036188">
    <property type="entry name" value="FAD/NAD-bd_sf"/>
</dbReference>
<dbReference type="SUPFAM" id="SSF51905">
    <property type="entry name" value="FAD/NAD(P)-binding domain"/>
    <property type="match status" value="1"/>
</dbReference>
<evidence type="ECO:0000256" key="4">
    <source>
        <dbReference type="ARBA" id="ARBA00022857"/>
    </source>
</evidence>
<evidence type="ECO:0000256" key="2">
    <source>
        <dbReference type="ARBA" id="ARBA00022630"/>
    </source>
</evidence>
<dbReference type="PROSITE" id="PS00076">
    <property type="entry name" value="PYRIDINE_REDOX_1"/>
    <property type="match status" value="1"/>
</dbReference>
<keyword evidence="11" id="KW-1133">Transmembrane helix</keyword>
<feature type="binding site" evidence="8">
    <location>
        <position position="50"/>
    </location>
    <ligand>
        <name>FAD</name>
        <dbReference type="ChEBI" id="CHEBI:57692"/>
    </ligand>
</feature>
<keyword evidence="7 10" id="KW-0676">Redox-active center</keyword>
<evidence type="ECO:0000256" key="9">
    <source>
        <dbReference type="PIRSR" id="PIRSR000350-4"/>
    </source>
</evidence>
<feature type="disulfide bond" description="Redox-active" evidence="9">
    <location>
        <begin position="41"/>
        <end position="46"/>
    </location>
</feature>
<dbReference type="GO" id="GO:0003955">
    <property type="term" value="F:NAD(P)H dehydrogenase (quinone) activity"/>
    <property type="evidence" value="ECO:0007669"/>
    <property type="project" value="TreeGrafter"/>
</dbReference>
<evidence type="ECO:0000259" key="12">
    <source>
        <dbReference type="Pfam" id="PF02852"/>
    </source>
</evidence>
<evidence type="ECO:0000256" key="11">
    <source>
        <dbReference type="SAM" id="Phobius"/>
    </source>
</evidence>
<dbReference type="Gene3D" id="3.30.390.30">
    <property type="match status" value="1"/>
</dbReference>
<dbReference type="PANTHER" id="PTHR43014">
    <property type="entry name" value="MERCURIC REDUCTASE"/>
    <property type="match status" value="1"/>
</dbReference>
<comment type="cofactor">
    <cofactor evidence="8">
        <name>FAD</name>
        <dbReference type="ChEBI" id="CHEBI:57692"/>
    </cofactor>
    <text evidence="8">Binds 1 FAD per subunit.</text>
</comment>
<evidence type="ECO:0000256" key="10">
    <source>
        <dbReference type="RuleBase" id="RU003691"/>
    </source>
</evidence>
<dbReference type="STRING" id="561720.SAMN06275492_1312"/>
<dbReference type="RefSeq" id="WP_159448322.1">
    <property type="nucleotide sequence ID" value="NZ_FXBB01000031.1"/>
</dbReference>
<protein>
    <submittedName>
        <fullName evidence="14">Pyruvate/2-oxoglutarate dehydrogenase complex, dihydrolipoamide dehydrogenase (E3) component</fullName>
    </submittedName>
</protein>
<dbReference type="InterPro" id="IPR004099">
    <property type="entry name" value="Pyr_nucl-diS_OxRdtase_dimer"/>
</dbReference>
<dbReference type="InterPro" id="IPR001100">
    <property type="entry name" value="Pyr_nuc-diS_OxRdtase"/>
</dbReference>
<evidence type="ECO:0000259" key="13">
    <source>
        <dbReference type="Pfam" id="PF07992"/>
    </source>
</evidence>
<feature type="domain" description="Pyridine nucleotide-disulphide oxidoreductase dimerisation" evidence="12">
    <location>
        <begin position="336"/>
        <end position="437"/>
    </location>
</feature>
<keyword evidence="4" id="KW-0521">NADP</keyword>
<dbReference type="SUPFAM" id="SSF55424">
    <property type="entry name" value="FAD/NAD-linked reductases, dimerisation (C-terminal) domain"/>
    <property type="match status" value="1"/>
</dbReference>
<evidence type="ECO:0000313" key="15">
    <source>
        <dbReference type="Proteomes" id="UP000193355"/>
    </source>
</evidence>
<evidence type="ECO:0000256" key="6">
    <source>
        <dbReference type="ARBA" id="ARBA00023157"/>
    </source>
</evidence>
<comment type="similarity">
    <text evidence="1 10">Belongs to the class-I pyridine nucleotide-disulfide oxidoreductase family.</text>
</comment>
<keyword evidence="11" id="KW-0812">Transmembrane</keyword>
<dbReference type="InterPro" id="IPR023753">
    <property type="entry name" value="FAD/NAD-binding_dom"/>
</dbReference>
<proteinExistence type="inferred from homology"/>
<dbReference type="InterPro" id="IPR012999">
    <property type="entry name" value="Pyr_OxRdtase_I_AS"/>
</dbReference>
<feature type="binding site" evidence="8">
    <location>
        <begin position="172"/>
        <end position="179"/>
    </location>
    <ligand>
        <name>NAD(+)</name>
        <dbReference type="ChEBI" id="CHEBI:57540"/>
    </ligand>
</feature>
<keyword evidence="11" id="KW-0472">Membrane</keyword>
<feature type="transmembrane region" description="Helical" evidence="11">
    <location>
        <begin position="6"/>
        <end position="27"/>
    </location>
</feature>
<sequence length="466" mass="51255">METYDILVIGMGPAGMAVSAMAVSMGLKVLAVEKLKVGGECLNCGCIPSKALLKASQSYYESSRLGKYGIDQSCSLLSMDPMRVVREKIASISGKKLMKVFEKVTLLSGEASFYDSETIKVGDRFYRGKRIFIATGTEPFIPPIPGLRGLDFLTNANMFQLDKIPSSLTIIGGGAIGTEMAQAFSRLGSKVNVVHMDPHLIPIGDEDGGKLVEKALTEEGVTVRNGIKIEKVERTEEGFRVFAGEEVFDSEQLLVAAGRSPVLEPLHLDRAGIDFDRKGIIVDRYMRTNVKNVYAVGDCNGKALLSHAAMHQGMLALMRSMSPFSLPFMNRERYLVPWAVFTDPEVAQVGLTEKEAKAKGIRFEVVKKDYRSYGRTVADGHPNGFIKVLVGCLGRIYGVTIVGEGASDLVQEWVLAMQHRKGIVSVMMTQHPFPSIATINKMVAEDWMMKKMQSPVARWLARFLVR</sequence>
<accession>A0A1X7KLA9</accession>
<gene>
    <name evidence="14" type="ORF">SAMN06275492_1312</name>
</gene>
<name>A0A1X7KLA9_9BACT</name>
<feature type="binding site" evidence="8">
    <location>
        <position position="298"/>
    </location>
    <ligand>
        <name>FAD</name>
        <dbReference type="ChEBI" id="CHEBI:57692"/>
    </ligand>
</feature>
<dbReference type="PRINTS" id="PR00411">
    <property type="entry name" value="PNDRDTASEI"/>
</dbReference>
<feature type="domain" description="FAD/NAD(P)-binding" evidence="13">
    <location>
        <begin position="4"/>
        <end position="313"/>
    </location>
</feature>
<dbReference type="Gene3D" id="3.50.50.60">
    <property type="entry name" value="FAD/NAD(P)-binding domain"/>
    <property type="match status" value="2"/>
</dbReference>
<evidence type="ECO:0000313" key="14">
    <source>
        <dbReference type="EMBL" id="SMG42272.1"/>
    </source>
</evidence>
<evidence type="ECO:0000256" key="7">
    <source>
        <dbReference type="ARBA" id="ARBA00023284"/>
    </source>
</evidence>
<dbReference type="Pfam" id="PF07992">
    <property type="entry name" value="Pyr_redox_2"/>
    <property type="match status" value="1"/>
</dbReference>
<keyword evidence="3 8" id="KW-0274">FAD</keyword>
<dbReference type="OrthoDB" id="9807946at2"/>
<dbReference type="EMBL" id="FXBB01000031">
    <property type="protein sequence ID" value="SMG42272.1"/>
    <property type="molecule type" value="Genomic_DNA"/>
</dbReference>
<dbReference type="FunFam" id="3.30.390.30:FF:000001">
    <property type="entry name" value="Dihydrolipoyl dehydrogenase"/>
    <property type="match status" value="1"/>
</dbReference>
<dbReference type="PRINTS" id="PR00368">
    <property type="entry name" value="FADPNR"/>
</dbReference>
<keyword evidence="2 10" id="KW-0285">Flavoprotein</keyword>
<keyword evidence="8" id="KW-0547">Nucleotide-binding</keyword>
<dbReference type="GO" id="GO:0050660">
    <property type="term" value="F:flavin adenine dinucleotide binding"/>
    <property type="evidence" value="ECO:0007669"/>
    <property type="project" value="TreeGrafter"/>
</dbReference>
<evidence type="ECO:0000256" key="3">
    <source>
        <dbReference type="ARBA" id="ARBA00022827"/>
    </source>
</evidence>
<dbReference type="PIRSF" id="PIRSF000350">
    <property type="entry name" value="Mercury_reductase_MerA"/>
    <property type="match status" value="1"/>
</dbReference>
<reference evidence="15" key="1">
    <citation type="submission" date="2017-04" db="EMBL/GenBank/DDBJ databases">
        <authorList>
            <person name="Varghese N."/>
            <person name="Submissions S."/>
        </authorList>
    </citation>
    <scope>NUCLEOTIDE SEQUENCE [LARGE SCALE GENOMIC DNA]</scope>
    <source>
        <strain evidence="15">USBA 82</strain>
    </source>
</reference>
<dbReference type="AlphaFoldDB" id="A0A1X7KLA9"/>
<feature type="binding site" evidence="8">
    <location>
        <position position="258"/>
    </location>
    <ligand>
        <name>NAD(+)</name>
        <dbReference type="ChEBI" id="CHEBI:57540"/>
    </ligand>
</feature>
<keyword evidence="14" id="KW-0670">Pyruvate</keyword>
<evidence type="ECO:0000256" key="1">
    <source>
        <dbReference type="ARBA" id="ARBA00007532"/>
    </source>
</evidence>